<reference evidence="3" key="1">
    <citation type="submission" date="2021-02" db="EMBL/GenBank/DDBJ databases">
        <authorList>
            <person name="Nowell W R."/>
        </authorList>
    </citation>
    <scope>NUCLEOTIDE SEQUENCE</scope>
</reference>
<evidence type="ECO:0000313" key="2">
    <source>
        <dbReference type="EMBL" id="CAF1457004.1"/>
    </source>
</evidence>
<evidence type="ECO:0000313" key="4">
    <source>
        <dbReference type="Proteomes" id="UP000663823"/>
    </source>
</evidence>
<dbReference type="Proteomes" id="UP000663882">
    <property type="component" value="Unassembled WGS sequence"/>
</dbReference>
<accession>A0A820ANQ4</accession>
<feature type="region of interest" description="Disordered" evidence="1">
    <location>
        <begin position="88"/>
        <end position="118"/>
    </location>
</feature>
<sequence>MEFDSKDLSTILMNLFSKHPALIDNNNNNINDNNVCKTEPMEVSSFTEQEKPSMATKMTYIADLKRQQYCLIIFNNPRWSQILNSKSANISKQSDQQQQQRLQTPIDQPIQSLVKHEK</sequence>
<evidence type="ECO:0000313" key="3">
    <source>
        <dbReference type="EMBL" id="CAF4193680.1"/>
    </source>
</evidence>
<feature type="compositionally biased region" description="Low complexity" evidence="1">
    <location>
        <begin position="93"/>
        <end position="108"/>
    </location>
</feature>
<dbReference type="Proteomes" id="UP000663823">
    <property type="component" value="Unassembled WGS sequence"/>
</dbReference>
<name>A0A820ANQ4_9BILA</name>
<comment type="caution">
    <text evidence="3">The sequence shown here is derived from an EMBL/GenBank/DDBJ whole genome shotgun (WGS) entry which is preliminary data.</text>
</comment>
<organism evidence="3 4">
    <name type="scientific">Rotaria sordida</name>
    <dbReference type="NCBI Taxonomy" id="392033"/>
    <lineage>
        <taxon>Eukaryota</taxon>
        <taxon>Metazoa</taxon>
        <taxon>Spiralia</taxon>
        <taxon>Gnathifera</taxon>
        <taxon>Rotifera</taxon>
        <taxon>Eurotatoria</taxon>
        <taxon>Bdelloidea</taxon>
        <taxon>Philodinida</taxon>
        <taxon>Philodinidae</taxon>
        <taxon>Rotaria</taxon>
    </lineage>
</organism>
<protein>
    <submittedName>
        <fullName evidence="3">Uncharacterized protein</fullName>
    </submittedName>
</protein>
<proteinExistence type="predicted"/>
<dbReference type="EMBL" id="CAJNOO010006864">
    <property type="protein sequence ID" value="CAF1457004.1"/>
    <property type="molecule type" value="Genomic_DNA"/>
</dbReference>
<evidence type="ECO:0000256" key="1">
    <source>
        <dbReference type="SAM" id="MobiDB-lite"/>
    </source>
</evidence>
<dbReference type="EMBL" id="CAJOAX010020252">
    <property type="protein sequence ID" value="CAF4193680.1"/>
    <property type="molecule type" value="Genomic_DNA"/>
</dbReference>
<gene>
    <name evidence="3" type="ORF">OTI717_LOCUS38269</name>
    <name evidence="2" type="ORF">RFH988_LOCUS37002</name>
</gene>
<dbReference type="AlphaFoldDB" id="A0A820ANQ4"/>